<dbReference type="Gene3D" id="1.10.630.10">
    <property type="entry name" value="Cytochrome P450"/>
    <property type="match status" value="1"/>
</dbReference>
<dbReference type="GO" id="GO:0016705">
    <property type="term" value="F:oxidoreductase activity, acting on paired donors, with incorporation or reduction of molecular oxygen"/>
    <property type="evidence" value="ECO:0007669"/>
    <property type="project" value="InterPro"/>
</dbReference>
<protein>
    <submittedName>
        <fullName evidence="8">Cytochrome P450 71A1-like</fullName>
    </submittedName>
</protein>
<accession>A0A8B8JNP0</accession>
<evidence type="ECO:0000256" key="2">
    <source>
        <dbReference type="ARBA" id="ARBA00022723"/>
    </source>
</evidence>
<dbReference type="GeneID" id="113847798"/>
<dbReference type="GO" id="GO:0005506">
    <property type="term" value="F:iron ion binding"/>
    <property type="evidence" value="ECO:0007669"/>
    <property type="project" value="InterPro"/>
</dbReference>
<evidence type="ECO:0000256" key="6">
    <source>
        <dbReference type="SAM" id="Phobius"/>
    </source>
</evidence>
<comment type="similarity">
    <text evidence="1 5">Belongs to the cytochrome P450 family.</text>
</comment>
<sequence>MAPKQWPFEQMNEMFFPTFYLSLSFFITILVMIKLARKTKTNLNLPPSPPKLPIIGNLHQLGTLPHRSFRELSLKYGDVMMLQLGKSETPTLVVSSPQVAMQIMKTHDIAFSNRPQNAAAKIILYGCTDIGFGLYGENWRQKRKICVLQFLSMKMVQSFRSIREEEVAELMTKLREVSSSDSSYVNLSEMIRSTSMNIVCRCVLGRKHSGDSYMKVEEAVRNIMVHLAAFTVRDYFPLFGWVDVLTGTIQKYKATFEALDALFDQAMAEHWTTHSKDKGFLDSLLQLQRDSSMLNFELTKNDIKALLMDMFVGATDTTAVALEWAVTELIRNPIIMKKAQEEVRKVVGHKSNIEEDDINQMQYLKCVIKETLRLHPPAALLAPRETISSLKLNGYDIPAKTMVYINAWAIQRDSKFWESPEEFIPERFENSEVDFQGQHFQYIPFGFGRRGCPGLNFALATVEYELASLLYWFDWKLPDDTLNRDIDVSEIFGLVVSKKVPLNLKPIAFSF</sequence>
<dbReference type="PANTHER" id="PTHR47955">
    <property type="entry name" value="CYTOCHROME P450 FAMILY 71 PROTEIN"/>
    <property type="match status" value="1"/>
</dbReference>
<dbReference type="PANTHER" id="PTHR47955:SF15">
    <property type="entry name" value="CYTOCHROME P450 71A2-LIKE"/>
    <property type="match status" value="1"/>
</dbReference>
<dbReference type="InterPro" id="IPR036396">
    <property type="entry name" value="Cyt_P450_sf"/>
</dbReference>
<dbReference type="AlphaFoldDB" id="A0A8B8JNP0"/>
<dbReference type="PRINTS" id="PR00385">
    <property type="entry name" value="P450"/>
</dbReference>
<feature type="transmembrane region" description="Helical" evidence="6">
    <location>
        <begin position="14"/>
        <end position="33"/>
    </location>
</feature>
<reference evidence="8" key="2">
    <citation type="submission" date="2025-08" db="UniProtKB">
        <authorList>
            <consortium name="RefSeq"/>
        </authorList>
    </citation>
    <scope>IDENTIFICATION</scope>
    <source>
        <tissue evidence="8">Young leaves</tissue>
    </source>
</reference>
<keyword evidence="7" id="KW-1185">Reference proteome</keyword>
<evidence type="ECO:0000256" key="1">
    <source>
        <dbReference type="ARBA" id="ARBA00010617"/>
    </source>
</evidence>
<dbReference type="PROSITE" id="PS00086">
    <property type="entry name" value="CYTOCHROME_P450"/>
    <property type="match status" value="1"/>
</dbReference>
<evidence type="ECO:0000313" key="7">
    <source>
        <dbReference type="Proteomes" id="UP000694853"/>
    </source>
</evidence>
<dbReference type="FunFam" id="1.10.630.10:FF:000011">
    <property type="entry name" value="Cytochrome P450 83B1"/>
    <property type="match status" value="1"/>
</dbReference>
<dbReference type="GO" id="GO:0004497">
    <property type="term" value="F:monooxygenase activity"/>
    <property type="evidence" value="ECO:0007669"/>
    <property type="project" value="UniProtKB-KW"/>
</dbReference>
<evidence type="ECO:0000256" key="3">
    <source>
        <dbReference type="ARBA" id="ARBA00023004"/>
    </source>
</evidence>
<keyword evidence="6" id="KW-0812">Transmembrane</keyword>
<keyword evidence="4 5" id="KW-0349">Heme</keyword>
<organism evidence="7 8">
    <name type="scientific">Abrus precatorius</name>
    <name type="common">Indian licorice</name>
    <name type="synonym">Glycine abrus</name>
    <dbReference type="NCBI Taxonomy" id="3816"/>
    <lineage>
        <taxon>Eukaryota</taxon>
        <taxon>Viridiplantae</taxon>
        <taxon>Streptophyta</taxon>
        <taxon>Embryophyta</taxon>
        <taxon>Tracheophyta</taxon>
        <taxon>Spermatophyta</taxon>
        <taxon>Magnoliopsida</taxon>
        <taxon>eudicotyledons</taxon>
        <taxon>Gunneridae</taxon>
        <taxon>Pentapetalae</taxon>
        <taxon>rosids</taxon>
        <taxon>fabids</taxon>
        <taxon>Fabales</taxon>
        <taxon>Fabaceae</taxon>
        <taxon>Papilionoideae</taxon>
        <taxon>50 kb inversion clade</taxon>
        <taxon>NPAAA clade</taxon>
        <taxon>indigoferoid/millettioid clade</taxon>
        <taxon>Abreae</taxon>
        <taxon>Abrus</taxon>
    </lineage>
</organism>
<keyword evidence="6" id="KW-0472">Membrane</keyword>
<dbReference type="InterPro" id="IPR001128">
    <property type="entry name" value="Cyt_P450"/>
</dbReference>
<dbReference type="KEGG" id="aprc:113847798"/>
<keyword evidence="5" id="KW-0560">Oxidoreductase</keyword>
<dbReference type="SUPFAM" id="SSF48264">
    <property type="entry name" value="Cytochrome P450"/>
    <property type="match status" value="1"/>
</dbReference>
<dbReference type="Pfam" id="PF00067">
    <property type="entry name" value="p450"/>
    <property type="match status" value="1"/>
</dbReference>
<keyword evidence="2 4" id="KW-0479">Metal-binding</keyword>
<dbReference type="GO" id="GO:0020037">
    <property type="term" value="F:heme binding"/>
    <property type="evidence" value="ECO:0007669"/>
    <property type="project" value="InterPro"/>
</dbReference>
<dbReference type="InterPro" id="IPR002401">
    <property type="entry name" value="Cyt_P450_E_grp-I"/>
</dbReference>
<dbReference type="OrthoDB" id="2789670at2759"/>
<gene>
    <name evidence="8" type="primary">LOC113847798</name>
</gene>
<dbReference type="PRINTS" id="PR00463">
    <property type="entry name" value="EP450I"/>
</dbReference>
<evidence type="ECO:0000256" key="4">
    <source>
        <dbReference type="PIRSR" id="PIRSR602401-1"/>
    </source>
</evidence>
<keyword evidence="6" id="KW-1133">Transmembrane helix</keyword>
<dbReference type="Proteomes" id="UP000694853">
    <property type="component" value="Unplaced"/>
</dbReference>
<dbReference type="InterPro" id="IPR017972">
    <property type="entry name" value="Cyt_P450_CS"/>
</dbReference>
<comment type="cofactor">
    <cofactor evidence="4">
        <name>heme</name>
        <dbReference type="ChEBI" id="CHEBI:30413"/>
    </cofactor>
</comment>
<dbReference type="RefSeq" id="XP_027332884.1">
    <property type="nucleotide sequence ID" value="XM_027477083.1"/>
</dbReference>
<name>A0A8B8JNP0_ABRPR</name>
<keyword evidence="5" id="KW-0503">Monooxygenase</keyword>
<proteinExistence type="inferred from homology"/>
<evidence type="ECO:0000256" key="5">
    <source>
        <dbReference type="RuleBase" id="RU000461"/>
    </source>
</evidence>
<keyword evidence="3 4" id="KW-0408">Iron</keyword>
<reference evidence="7" key="1">
    <citation type="journal article" date="2019" name="Toxins">
        <title>Detection of Abrin-Like and Prepropulchellin-Like Toxin Genes and Transcripts Using Whole Genome Sequencing and Full-Length Transcript Sequencing of Abrus precatorius.</title>
        <authorList>
            <person name="Hovde B.T."/>
            <person name="Daligault H.E."/>
            <person name="Hanschen E.R."/>
            <person name="Kunde Y.A."/>
            <person name="Johnson M.B."/>
            <person name="Starkenburg S.R."/>
            <person name="Johnson S.L."/>
        </authorList>
    </citation>
    <scope>NUCLEOTIDE SEQUENCE [LARGE SCALE GENOMIC DNA]</scope>
</reference>
<feature type="binding site" description="axial binding residue" evidence="4">
    <location>
        <position position="452"/>
    </location>
    <ligand>
        <name>heme</name>
        <dbReference type="ChEBI" id="CHEBI:30413"/>
    </ligand>
    <ligandPart>
        <name>Fe</name>
        <dbReference type="ChEBI" id="CHEBI:18248"/>
    </ligandPart>
</feature>
<dbReference type="CDD" id="cd11072">
    <property type="entry name" value="CYP71-like"/>
    <property type="match status" value="1"/>
</dbReference>
<evidence type="ECO:0000313" key="8">
    <source>
        <dbReference type="RefSeq" id="XP_027332884.1"/>
    </source>
</evidence>